<name>A0A1W2DPA7_KIBAR</name>
<evidence type="ECO:0000259" key="2">
    <source>
        <dbReference type="Pfam" id="PF09509"/>
    </source>
</evidence>
<dbReference type="InterPro" id="IPR012654">
    <property type="entry name" value="CHP02391"/>
</dbReference>
<dbReference type="Pfam" id="PF09509">
    <property type="entry name" value="Hypoth_Ymh"/>
    <property type="match status" value="1"/>
</dbReference>
<organism evidence="3 4">
    <name type="scientific">Kibdelosporangium aridum</name>
    <dbReference type="NCBI Taxonomy" id="2030"/>
    <lineage>
        <taxon>Bacteria</taxon>
        <taxon>Bacillati</taxon>
        <taxon>Actinomycetota</taxon>
        <taxon>Actinomycetes</taxon>
        <taxon>Pseudonocardiales</taxon>
        <taxon>Pseudonocardiaceae</taxon>
        <taxon>Kibdelosporangium</taxon>
    </lineage>
</organism>
<protein>
    <recommendedName>
        <fullName evidence="2">Conserved hypothetical protein CHP02391 domain-containing protein</fullName>
    </recommendedName>
</protein>
<feature type="domain" description="Conserved hypothetical protein CHP02391" evidence="2">
    <location>
        <begin position="168"/>
        <end position="295"/>
    </location>
</feature>
<proteinExistence type="predicted"/>
<dbReference type="AlphaFoldDB" id="A0A1W2DPA7"/>
<evidence type="ECO:0000256" key="1">
    <source>
        <dbReference type="SAM" id="MobiDB-lite"/>
    </source>
</evidence>
<feature type="compositionally biased region" description="Low complexity" evidence="1">
    <location>
        <begin position="304"/>
        <end position="313"/>
    </location>
</feature>
<dbReference type="EMBL" id="FWXV01000002">
    <property type="protein sequence ID" value="SMC99229.1"/>
    <property type="molecule type" value="Genomic_DNA"/>
</dbReference>
<reference evidence="3 4" key="1">
    <citation type="submission" date="2017-04" db="EMBL/GenBank/DDBJ databases">
        <authorList>
            <person name="Afonso C.L."/>
            <person name="Miller P.J."/>
            <person name="Scott M.A."/>
            <person name="Spackman E."/>
            <person name="Goraichik I."/>
            <person name="Dimitrov K.M."/>
            <person name="Suarez D.L."/>
            <person name="Swayne D.E."/>
        </authorList>
    </citation>
    <scope>NUCLEOTIDE SEQUENCE [LARGE SCALE GENOMIC DNA]</scope>
    <source>
        <strain evidence="3 4">DSM 43828</strain>
    </source>
</reference>
<sequence length="324" mass="35776">MRCCRCSRPALSCQHVFGTAWQSAPLPCWVLPFTPLVGTHWEPGYHCQGDVTSQPGSLSAWLTKVIKVDVAWCRERLMRLRKAVDGIDDGRGSFGGTEREWDEFHRSQPVAVAILKTLDPGDGSLSWEAANTPWQWRAVLEKAMGYLDDRRELAQALAPDAPSLSASEFHRWVWEPARPLWEIGQFRQALLTAWTSINAHLQAKVGRRDISDDRLLQECLNERDPVPGKLKLRVPGDPADQTVQSLQRGTLQMALGCVWAIRNPSAHLAAHDAGELDEQIAFEQMAALSALARLLDSCTVMTTADGTAGGRATHSTPAERPAGE</sequence>
<keyword evidence="4" id="KW-1185">Reference proteome</keyword>
<feature type="region of interest" description="Disordered" evidence="1">
    <location>
        <begin position="304"/>
        <end position="324"/>
    </location>
</feature>
<evidence type="ECO:0000313" key="3">
    <source>
        <dbReference type="EMBL" id="SMC99229.1"/>
    </source>
</evidence>
<dbReference type="Proteomes" id="UP000192674">
    <property type="component" value="Unassembled WGS sequence"/>
</dbReference>
<evidence type="ECO:0000313" key="4">
    <source>
        <dbReference type="Proteomes" id="UP000192674"/>
    </source>
</evidence>
<accession>A0A1W2DPA7</accession>
<gene>
    <name evidence="3" type="ORF">SAMN05661093_03653</name>
</gene>